<keyword evidence="3" id="KW-1185">Reference proteome</keyword>
<sequence length="138" mass="15141">MKSLGSVFSQVLINKLNAIGMLMLIPRIFAFNAVQRQIAASRSNNPPNTEQHGVLGGFPIIVPMLPFSKPAHTRSFRASLGQLPMLGFGIGFGSGFGTGGVLQPLTITKNKRLTRRKRTADGDFREFMVKYFTSLDLN</sequence>
<organism evidence="2 3">
    <name type="scientific">Penstemon smallii</name>
    <dbReference type="NCBI Taxonomy" id="265156"/>
    <lineage>
        <taxon>Eukaryota</taxon>
        <taxon>Viridiplantae</taxon>
        <taxon>Streptophyta</taxon>
        <taxon>Embryophyta</taxon>
        <taxon>Tracheophyta</taxon>
        <taxon>Spermatophyta</taxon>
        <taxon>Magnoliopsida</taxon>
        <taxon>eudicotyledons</taxon>
        <taxon>Gunneridae</taxon>
        <taxon>Pentapetalae</taxon>
        <taxon>asterids</taxon>
        <taxon>lamiids</taxon>
        <taxon>Lamiales</taxon>
        <taxon>Plantaginaceae</taxon>
        <taxon>Cheloneae</taxon>
        <taxon>Penstemon</taxon>
    </lineage>
</organism>
<dbReference type="Proteomes" id="UP001634393">
    <property type="component" value="Unassembled WGS sequence"/>
</dbReference>
<evidence type="ECO:0000313" key="3">
    <source>
        <dbReference type="Proteomes" id="UP001634393"/>
    </source>
</evidence>
<dbReference type="EMBL" id="JBJXBP010000007">
    <property type="protein sequence ID" value="KAL3818204.1"/>
    <property type="molecule type" value="Genomic_DNA"/>
</dbReference>
<protein>
    <submittedName>
        <fullName evidence="2">Uncharacterized protein</fullName>
    </submittedName>
</protein>
<keyword evidence="1" id="KW-0472">Membrane</keyword>
<proteinExistence type="predicted"/>
<feature type="transmembrane region" description="Helical" evidence="1">
    <location>
        <begin position="12"/>
        <end position="31"/>
    </location>
</feature>
<reference evidence="2 3" key="1">
    <citation type="submission" date="2024-12" db="EMBL/GenBank/DDBJ databases">
        <title>The unique morphological basis and parallel evolutionary history of personate flowers in Penstemon.</title>
        <authorList>
            <person name="Depatie T.H."/>
            <person name="Wessinger C.A."/>
        </authorList>
    </citation>
    <scope>NUCLEOTIDE SEQUENCE [LARGE SCALE GENOMIC DNA]</scope>
    <source>
        <strain evidence="2">WTNN_2</strain>
        <tissue evidence="2">Leaf</tissue>
    </source>
</reference>
<accession>A0ABD3S147</accession>
<feature type="transmembrane region" description="Helical" evidence="1">
    <location>
        <begin position="88"/>
        <end position="108"/>
    </location>
</feature>
<evidence type="ECO:0000313" key="2">
    <source>
        <dbReference type="EMBL" id="KAL3818204.1"/>
    </source>
</evidence>
<keyword evidence="1" id="KW-0812">Transmembrane</keyword>
<dbReference type="AlphaFoldDB" id="A0ABD3S147"/>
<gene>
    <name evidence="2" type="ORF">ACJIZ3_004109</name>
</gene>
<evidence type="ECO:0000256" key="1">
    <source>
        <dbReference type="SAM" id="Phobius"/>
    </source>
</evidence>
<comment type="caution">
    <text evidence="2">The sequence shown here is derived from an EMBL/GenBank/DDBJ whole genome shotgun (WGS) entry which is preliminary data.</text>
</comment>
<keyword evidence="1" id="KW-1133">Transmembrane helix</keyword>
<name>A0ABD3S147_9LAMI</name>